<reference evidence="6" key="1">
    <citation type="submission" date="2021-01" db="EMBL/GenBank/DDBJ databases">
        <title>Modified the classification status of verrucomicrobia.</title>
        <authorList>
            <person name="Feng X."/>
        </authorList>
    </citation>
    <scope>NUCLEOTIDE SEQUENCE</scope>
    <source>
        <strain evidence="6">KCTC 22201</strain>
    </source>
</reference>
<evidence type="ECO:0000256" key="1">
    <source>
        <dbReference type="ARBA" id="ARBA00022617"/>
    </source>
</evidence>
<name>A0A934RC64_9BACT</name>
<keyword evidence="1 4" id="KW-0349">Heme</keyword>
<dbReference type="EMBL" id="JAENII010000009">
    <property type="protein sequence ID" value="MBK1827845.1"/>
    <property type="molecule type" value="Genomic_DNA"/>
</dbReference>
<dbReference type="SUPFAM" id="SSF46626">
    <property type="entry name" value="Cytochrome c"/>
    <property type="match status" value="1"/>
</dbReference>
<accession>A0A934RC64</accession>
<keyword evidence="7" id="KW-1185">Reference proteome</keyword>
<dbReference type="PROSITE" id="PS51007">
    <property type="entry name" value="CYTC"/>
    <property type="match status" value="1"/>
</dbReference>
<dbReference type="InterPro" id="IPR009056">
    <property type="entry name" value="Cyt_c-like_dom"/>
</dbReference>
<dbReference type="Proteomes" id="UP000658278">
    <property type="component" value="Unassembled WGS sequence"/>
</dbReference>
<comment type="caution">
    <text evidence="6">The sequence shown here is derived from an EMBL/GenBank/DDBJ whole genome shotgun (WGS) entry which is preliminary data.</text>
</comment>
<proteinExistence type="predicted"/>
<dbReference type="AlphaFoldDB" id="A0A934RC64"/>
<dbReference type="GO" id="GO:0020037">
    <property type="term" value="F:heme binding"/>
    <property type="evidence" value="ECO:0007669"/>
    <property type="project" value="InterPro"/>
</dbReference>
<organism evidence="6 7">
    <name type="scientific">Haloferula rosea</name>
    <dbReference type="NCBI Taxonomy" id="490093"/>
    <lineage>
        <taxon>Bacteria</taxon>
        <taxon>Pseudomonadati</taxon>
        <taxon>Verrucomicrobiota</taxon>
        <taxon>Verrucomicrobiia</taxon>
        <taxon>Verrucomicrobiales</taxon>
        <taxon>Verrucomicrobiaceae</taxon>
        <taxon>Haloferula</taxon>
    </lineage>
</organism>
<feature type="domain" description="Cytochrome c" evidence="5">
    <location>
        <begin position="39"/>
        <end position="102"/>
    </location>
</feature>
<dbReference type="InterPro" id="IPR036909">
    <property type="entry name" value="Cyt_c-like_dom_sf"/>
</dbReference>
<sequence>MRKFGLLWLVGVMVTSCATTRKPPVPDQAMATAGKVDLTTLERGHTVYMSQCTRCHEAMMPSAVSGEDWHVVVPGMAWNAGISAADEEAVTAYILAAREVSP</sequence>
<keyword evidence="2 4" id="KW-0479">Metal-binding</keyword>
<dbReference type="RefSeq" id="WP_234044841.1">
    <property type="nucleotide sequence ID" value="NZ_JAENII010000009.1"/>
</dbReference>
<gene>
    <name evidence="6" type="ORF">JIN81_12510</name>
</gene>
<evidence type="ECO:0000256" key="2">
    <source>
        <dbReference type="ARBA" id="ARBA00022723"/>
    </source>
</evidence>
<dbReference type="GO" id="GO:0009055">
    <property type="term" value="F:electron transfer activity"/>
    <property type="evidence" value="ECO:0007669"/>
    <property type="project" value="InterPro"/>
</dbReference>
<evidence type="ECO:0000313" key="6">
    <source>
        <dbReference type="EMBL" id="MBK1827845.1"/>
    </source>
</evidence>
<evidence type="ECO:0000256" key="4">
    <source>
        <dbReference type="PROSITE-ProRule" id="PRU00433"/>
    </source>
</evidence>
<evidence type="ECO:0000256" key="3">
    <source>
        <dbReference type="ARBA" id="ARBA00023004"/>
    </source>
</evidence>
<evidence type="ECO:0000259" key="5">
    <source>
        <dbReference type="PROSITE" id="PS51007"/>
    </source>
</evidence>
<keyword evidence="3 4" id="KW-0408">Iron</keyword>
<dbReference type="GO" id="GO:0046872">
    <property type="term" value="F:metal ion binding"/>
    <property type="evidence" value="ECO:0007669"/>
    <property type="project" value="UniProtKB-KW"/>
</dbReference>
<evidence type="ECO:0000313" key="7">
    <source>
        <dbReference type="Proteomes" id="UP000658278"/>
    </source>
</evidence>
<dbReference type="PROSITE" id="PS51257">
    <property type="entry name" value="PROKAR_LIPOPROTEIN"/>
    <property type="match status" value="1"/>
</dbReference>
<protein>
    <submittedName>
        <fullName evidence="6">Cytochrome c</fullName>
    </submittedName>
</protein>